<keyword evidence="9" id="KW-0464">Manganese</keyword>
<dbReference type="InterPro" id="IPR018091">
    <property type="entry name" value="PEP_carboxykin_GTP_CS"/>
</dbReference>
<keyword evidence="10" id="KW-0456">Lyase</keyword>
<proteinExistence type="inferred from homology"/>
<dbReference type="Pfam" id="PF17297">
    <property type="entry name" value="PEPCK_N"/>
    <property type="match status" value="1"/>
</dbReference>
<feature type="domain" description="Phosphoenolpyruvate carboxykinase GTP-utilising N-terminal" evidence="12">
    <location>
        <begin position="25"/>
        <end position="252"/>
    </location>
</feature>
<dbReference type="Gene3D" id="3.90.228.20">
    <property type="match status" value="1"/>
</dbReference>
<dbReference type="GO" id="GO:0042594">
    <property type="term" value="P:response to starvation"/>
    <property type="evidence" value="ECO:0007669"/>
    <property type="project" value="TreeGrafter"/>
</dbReference>
<keyword evidence="13" id="KW-0808">Transferase</keyword>
<evidence type="ECO:0000256" key="4">
    <source>
        <dbReference type="ARBA" id="ARBA00012306"/>
    </source>
</evidence>
<evidence type="ECO:0000256" key="7">
    <source>
        <dbReference type="ARBA" id="ARBA00022793"/>
    </source>
</evidence>
<organism evidence="13 14">
    <name type="scientific">Stylophora pistillata</name>
    <name type="common">Smooth cauliflower coral</name>
    <dbReference type="NCBI Taxonomy" id="50429"/>
    <lineage>
        <taxon>Eukaryota</taxon>
        <taxon>Metazoa</taxon>
        <taxon>Cnidaria</taxon>
        <taxon>Anthozoa</taxon>
        <taxon>Hexacorallia</taxon>
        <taxon>Scleractinia</taxon>
        <taxon>Astrocoeniina</taxon>
        <taxon>Pocilloporidae</taxon>
        <taxon>Stylophora</taxon>
    </lineage>
</organism>
<dbReference type="OrthoDB" id="5841594at2759"/>
<evidence type="ECO:0000256" key="10">
    <source>
        <dbReference type="ARBA" id="ARBA00023239"/>
    </source>
</evidence>
<keyword evidence="14" id="KW-1185">Reference proteome</keyword>
<dbReference type="InterPro" id="IPR008210">
    <property type="entry name" value="PEP_carboxykinase_N"/>
</dbReference>
<comment type="subunit">
    <text evidence="3">Monomer.</text>
</comment>
<keyword evidence="7" id="KW-0210">Decarboxylase</keyword>
<evidence type="ECO:0000256" key="6">
    <source>
        <dbReference type="ARBA" id="ARBA00022741"/>
    </source>
</evidence>
<dbReference type="Gene3D" id="3.40.449.10">
    <property type="entry name" value="Phosphoenolpyruvate Carboxykinase, domain 1"/>
    <property type="match status" value="1"/>
</dbReference>
<dbReference type="CDD" id="cd00819">
    <property type="entry name" value="PEPCK_GTP"/>
    <property type="match status" value="1"/>
</dbReference>
<evidence type="ECO:0000256" key="3">
    <source>
        <dbReference type="ARBA" id="ARBA00011245"/>
    </source>
</evidence>
<dbReference type="NCBIfam" id="NF003253">
    <property type="entry name" value="PRK04210.1"/>
    <property type="match status" value="1"/>
</dbReference>
<evidence type="ECO:0000313" key="13">
    <source>
        <dbReference type="EMBL" id="PFX19633.1"/>
    </source>
</evidence>
<dbReference type="PANTHER" id="PTHR11561">
    <property type="entry name" value="PHOSPHOENOLPYRUVATE CARBOXYKINASE"/>
    <property type="match status" value="1"/>
</dbReference>
<name>A0A2B4RS68_STYPI</name>
<dbReference type="Gene3D" id="2.170.8.10">
    <property type="entry name" value="Phosphoenolpyruvate Carboxykinase, domain 2"/>
    <property type="match status" value="1"/>
</dbReference>
<gene>
    <name evidence="13" type="primary">Pck2</name>
    <name evidence="13" type="ORF">AWC38_SpisGene15949</name>
</gene>
<dbReference type="GO" id="GO:0006094">
    <property type="term" value="P:gluconeogenesis"/>
    <property type="evidence" value="ECO:0007669"/>
    <property type="project" value="InterPro"/>
</dbReference>
<dbReference type="Proteomes" id="UP000225706">
    <property type="component" value="Unassembled WGS sequence"/>
</dbReference>
<dbReference type="FunFam" id="3.40.449.10:FF:000003">
    <property type="entry name" value="Phosphoenolpyruvate carboxykinase, cytosolic [GTP]"/>
    <property type="match status" value="1"/>
</dbReference>
<protein>
    <recommendedName>
        <fullName evidence="4">phosphoenolpyruvate carboxykinase (GTP)</fullName>
        <ecNumber evidence="4">4.1.1.32</ecNumber>
    </recommendedName>
</protein>
<evidence type="ECO:0000256" key="8">
    <source>
        <dbReference type="ARBA" id="ARBA00023134"/>
    </source>
</evidence>
<comment type="caution">
    <text evidence="13">The sequence shown here is derived from an EMBL/GenBank/DDBJ whole genome shotgun (WGS) entry which is preliminary data.</text>
</comment>
<dbReference type="PANTHER" id="PTHR11561:SF0">
    <property type="entry name" value="PHOSPHOENOLPYRUVATE CARBOXYKINASE [GTP]-RELATED"/>
    <property type="match status" value="1"/>
</dbReference>
<dbReference type="SUPFAM" id="SSF53795">
    <property type="entry name" value="PEP carboxykinase-like"/>
    <property type="match status" value="1"/>
</dbReference>
<evidence type="ECO:0000313" key="14">
    <source>
        <dbReference type="Proteomes" id="UP000225706"/>
    </source>
</evidence>
<comment type="cofactor">
    <cofactor evidence="1">
        <name>Mn(2+)</name>
        <dbReference type="ChEBI" id="CHEBI:29035"/>
    </cofactor>
</comment>
<dbReference type="GO" id="GO:0016301">
    <property type="term" value="F:kinase activity"/>
    <property type="evidence" value="ECO:0007669"/>
    <property type="project" value="UniProtKB-KW"/>
</dbReference>
<feature type="domain" description="Phosphoenolpyruvate carboxykinase C-terminal P-loop" evidence="11">
    <location>
        <begin position="256"/>
        <end position="613"/>
    </location>
</feature>
<reference evidence="14" key="1">
    <citation type="journal article" date="2017" name="bioRxiv">
        <title>Comparative analysis of the genomes of Stylophora pistillata and Acropora digitifera provides evidence for extensive differences between species of corals.</title>
        <authorList>
            <person name="Voolstra C.R."/>
            <person name="Li Y."/>
            <person name="Liew Y.J."/>
            <person name="Baumgarten S."/>
            <person name="Zoccola D."/>
            <person name="Flot J.-F."/>
            <person name="Tambutte S."/>
            <person name="Allemand D."/>
            <person name="Aranda M."/>
        </authorList>
    </citation>
    <scope>NUCLEOTIDE SEQUENCE [LARGE SCALE GENOMIC DNA]</scope>
</reference>
<keyword evidence="8" id="KW-0342">GTP-binding</keyword>
<evidence type="ECO:0000256" key="9">
    <source>
        <dbReference type="ARBA" id="ARBA00023211"/>
    </source>
</evidence>
<dbReference type="GO" id="GO:0006107">
    <property type="term" value="P:oxaloacetate metabolic process"/>
    <property type="evidence" value="ECO:0007669"/>
    <property type="project" value="TreeGrafter"/>
</dbReference>
<comment type="similarity">
    <text evidence="2">Belongs to the phosphoenolpyruvate carboxykinase [GTP] family.</text>
</comment>
<dbReference type="GO" id="GO:0005829">
    <property type="term" value="C:cytosol"/>
    <property type="evidence" value="ECO:0007669"/>
    <property type="project" value="TreeGrafter"/>
</dbReference>
<evidence type="ECO:0000256" key="5">
    <source>
        <dbReference type="ARBA" id="ARBA00022723"/>
    </source>
</evidence>
<keyword evidence="13" id="KW-0418">Kinase</keyword>
<dbReference type="PROSITE" id="PS00505">
    <property type="entry name" value="PEPCK_GTP"/>
    <property type="match status" value="1"/>
</dbReference>
<dbReference type="FunFam" id="3.90.228.20:FF:000005">
    <property type="entry name" value="Phosphoenolpyruvate carboxykinase [GTP], mitochondrial"/>
    <property type="match status" value="1"/>
</dbReference>
<dbReference type="InterPro" id="IPR035078">
    <property type="entry name" value="PEP_carboxykinase_GTP_N"/>
</dbReference>
<accession>A0A2B4RS68</accession>
<dbReference type="GO" id="GO:0046327">
    <property type="term" value="P:glycerol biosynthetic process from pyruvate"/>
    <property type="evidence" value="ECO:0007669"/>
    <property type="project" value="TreeGrafter"/>
</dbReference>
<dbReference type="PIRSF" id="PIRSF001348">
    <property type="entry name" value="PEP_carboxykinase_GTP"/>
    <property type="match status" value="1"/>
</dbReference>
<dbReference type="GO" id="GO:0033993">
    <property type="term" value="P:response to lipid"/>
    <property type="evidence" value="ECO:0007669"/>
    <property type="project" value="TreeGrafter"/>
</dbReference>
<dbReference type="InterPro" id="IPR035077">
    <property type="entry name" value="PEP_carboxykinase_GTP_C"/>
</dbReference>
<dbReference type="GO" id="GO:0019543">
    <property type="term" value="P:propionate catabolic process"/>
    <property type="evidence" value="ECO:0007669"/>
    <property type="project" value="TreeGrafter"/>
</dbReference>
<dbReference type="STRING" id="50429.A0A2B4RS68"/>
<evidence type="ECO:0000256" key="2">
    <source>
        <dbReference type="ARBA" id="ARBA00005796"/>
    </source>
</evidence>
<dbReference type="GO" id="GO:0004613">
    <property type="term" value="F:phosphoenolpyruvate carboxykinase (GTP) activity"/>
    <property type="evidence" value="ECO:0007669"/>
    <property type="project" value="UniProtKB-EC"/>
</dbReference>
<dbReference type="InterPro" id="IPR013035">
    <property type="entry name" value="PEP_carboxykinase_C"/>
</dbReference>
<dbReference type="EMBL" id="LSMT01000351">
    <property type="protein sequence ID" value="PFX19633.1"/>
    <property type="molecule type" value="Genomic_DNA"/>
</dbReference>
<dbReference type="InterPro" id="IPR008209">
    <property type="entry name" value="PEP_carboxykinase_GTP"/>
</dbReference>
<keyword evidence="6" id="KW-0547">Nucleotide-binding</keyword>
<dbReference type="GO" id="GO:0030145">
    <property type="term" value="F:manganese ion binding"/>
    <property type="evidence" value="ECO:0007669"/>
    <property type="project" value="TreeGrafter"/>
</dbReference>
<sequence length="617" mass="69164">MASKLPPNFPVIKGKFEELPVKVQDFVADKVKLCNPDDLYICDGSKEENEALVKLLMEDGILTPLSMHDNCYVARTDPRDVARVESKTYICTERKGESIPAAKDGVEGRLGKWMSVKDMNQILGERFPGCMRGRTMYVMAFSMGPVGSPVSKIGIQVTDSAYVVCCMRIMTRMGSHVFKVLGDHNFVKCLHSVGVPKAEQAPGCKWPCDPDRTVIAHFPHDREIKSFGSGYGGNSLLGKKCFALRIASTIGRDEGWFAEHMLIMGLTNPKGEKKYITAAFPSACGKTNLAMITPTIPGWKVECVGDDIAWMWFDEEGQLRAINPESGFFGVAPGSSYLTNPIAMKTFQKDTIFTNVAETSDGDFFWEGLPLPDPLPEITSWLGEKNWKPGNSKAAHPNSRFCAPSDHCPIMDKDWENPKGVPISAILFGGRRPQGVPLVYQTFNWQHGVFVASSMSSEATAAAEHKGKTVMRDPFAMRPFFGYNFGKYMEHWLGMEKPNRKMPKIFHVNWFRVDENGHCLWPGFGENCRVLEWVLRRCDNEDVADVTPVGYIPKLDSINVDGLAEKPDMEKLFDIPKDYWLEECQYLRKYYAEQLGTDLPQAVLDELNALEERLKAA</sequence>
<evidence type="ECO:0000259" key="12">
    <source>
        <dbReference type="Pfam" id="PF17297"/>
    </source>
</evidence>
<dbReference type="EC" id="4.1.1.32" evidence="4"/>
<dbReference type="GO" id="GO:0005525">
    <property type="term" value="F:GTP binding"/>
    <property type="evidence" value="ECO:0007669"/>
    <property type="project" value="UniProtKB-KW"/>
</dbReference>
<evidence type="ECO:0000259" key="11">
    <source>
        <dbReference type="Pfam" id="PF00821"/>
    </source>
</evidence>
<evidence type="ECO:0000256" key="1">
    <source>
        <dbReference type="ARBA" id="ARBA00001936"/>
    </source>
</evidence>
<dbReference type="Pfam" id="PF00821">
    <property type="entry name" value="PEPCK_GTP"/>
    <property type="match status" value="1"/>
</dbReference>
<dbReference type="HAMAP" id="MF_00452">
    <property type="entry name" value="PEPCK_GTP"/>
    <property type="match status" value="1"/>
</dbReference>
<dbReference type="AlphaFoldDB" id="A0A2B4RS68"/>
<keyword evidence="5" id="KW-0479">Metal-binding</keyword>
<dbReference type="GO" id="GO:0071333">
    <property type="term" value="P:cellular response to glucose stimulus"/>
    <property type="evidence" value="ECO:0007669"/>
    <property type="project" value="TreeGrafter"/>
</dbReference>
<dbReference type="SUPFAM" id="SSF68923">
    <property type="entry name" value="PEP carboxykinase N-terminal domain"/>
    <property type="match status" value="1"/>
</dbReference>
<keyword evidence="13" id="KW-0670">Pyruvate</keyword>